<dbReference type="SMART" id="SM00960">
    <property type="entry name" value="Robl_LC7"/>
    <property type="match status" value="1"/>
</dbReference>
<feature type="domain" description="Roadblock/LAMTOR2" evidence="1">
    <location>
        <begin position="23"/>
        <end position="128"/>
    </location>
</feature>
<organism evidence="2 3">
    <name type="scientific">Streptomyces chartreusis</name>
    <dbReference type="NCBI Taxonomy" id="1969"/>
    <lineage>
        <taxon>Bacteria</taxon>
        <taxon>Bacillati</taxon>
        <taxon>Actinomycetota</taxon>
        <taxon>Actinomycetes</taxon>
        <taxon>Kitasatosporales</taxon>
        <taxon>Streptomycetaceae</taxon>
        <taxon>Streptomyces</taxon>
    </lineage>
</organism>
<dbReference type="Gene3D" id="3.30.450.30">
    <property type="entry name" value="Dynein light chain 2a, cytoplasmic"/>
    <property type="match status" value="1"/>
</dbReference>
<accession>A0A7H8TBM7</accession>
<dbReference type="InterPro" id="IPR053141">
    <property type="entry name" value="Mycobact_SerProt_Inhib_Rv3364c"/>
</dbReference>
<sequence>MTHDTTHLVGSASGNPDARNQLGSLLGDFVANVRSVTHALLISRDGLSLVDSQIHKDFADKWAATLGTLASLCESIPGPHGGSKGLKLAVVEREDAWIFAAIAGSSAAFPDRPGSDRGLVDTVLAVIAEPEADAGTVGYEMGLLIDQFAPYMVEPVRSV</sequence>
<dbReference type="PANTHER" id="PTHR36222:SF1">
    <property type="entry name" value="SERINE PROTEASE INHIBITOR RV3364C"/>
    <property type="match status" value="1"/>
</dbReference>
<evidence type="ECO:0000259" key="1">
    <source>
        <dbReference type="SMART" id="SM00960"/>
    </source>
</evidence>
<evidence type="ECO:0000313" key="3">
    <source>
        <dbReference type="Proteomes" id="UP000509418"/>
    </source>
</evidence>
<dbReference type="InterPro" id="IPR004942">
    <property type="entry name" value="Roadblock/LAMTOR2_dom"/>
</dbReference>
<dbReference type="SUPFAM" id="SSF103196">
    <property type="entry name" value="Roadblock/LC7 domain"/>
    <property type="match status" value="1"/>
</dbReference>
<reference evidence="2 3" key="1">
    <citation type="submission" date="2020-06" db="EMBL/GenBank/DDBJ databases">
        <title>Genome mining for natural products.</title>
        <authorList>
            <person name="Zhang B."/>
            <person name="Shi J."/>
            <person name="Ge H."/>
        </authorList>
    </citation>
    <scope>NUCLEOTIDE SEQUENCE [LARGE SCALE GENOMIC DNA]</scope>
    <source>
        <strain evidence="2 3">NA02069</strain>
    </source>
</reference>
<keyword evidence="3" id="KW-1185">Reference proteome</keyword>
<dbReference type="AlphaFoldDB" id="A0A7H8TBM7"/>
<dbReference type="Proteomes" id="UP000509418">
    <property type="component" value="Chromosome"/>
</dbReference>
<dbReference type="Pfam" id="PF03259">
    <property type="entry name" value="Robl_LC7"/>
    <property type="match status" value="1"/>
</dbReference>
<protein>
    <submittedName>
        <fullName evidence="2">Roadblock/LC7 domain-containing protein</fullName>
    </submittedName>
</protein>
<evidence type="ECO:0000313" key="2">
    <source>
        <dbReference type="EMBL" id="QKZ20362.1"/>
    </source>
</evidence>
<dbReference type="RefSeq" id="WP_176576422.1">
    <property type="nucleotide sequence ID" value="NZ_CBDRGH010000036.1"/>
</dbReference>
<name>A0A7H8TBM7_STRCX</name>
<proteinExistence type="predicted"/>
<gene>
    <name evidence="2" type="ORF">HUT05_25225</name>
</gene>
<dbReference type="PANTHER" id="PTHR36222">
    <property type="entry name" value="SERINE PROTEASE INHIBITOR RV3364C"/>
    <property type="match status" value="1"/>
</dbReference>
<dbReference type="EMBL" id="CP056041">
    <property type="protein sequence ID" value="QKZ20362.1"/>
    <property type="molecule type" value="Genomic_DNA"/>
</dbReference>